<name>A0A7J6YGX2_TRYCR</name>
<sequence>MFTPLSTTHECPSPFFFSCQGCTMESNKREGASEAGPPLLHEEERSHSKRRHIRRSKDSSAMRSVPASVSDATLAVPPMMARAVASKRIDVIVRGVLEGAECHEADTLFARTYWVHGTDWTPLTSVSHSEEPSTASPLVKPLERQTHSEVITQLSWSSNDPFARFTWSAPFECALRGTNPHGWPQLVVTLHTISRVLPPNKPPHSESGICGGEQCLSYSRCFIPLRSGTYRKKLPLLQLVPNTRKLAWIGWWTGERLELRDPTFLCSGEDRGLLKAAPLLGHVSLSLSVIVNGFMECGIEP</sequence>
<dbReference type="PROSITE" id="PS51381">
    <property type="entry name" value="C2_B9"/>
    <property type="match status" value="1"/>
</dbReference>
<comment type="similarity">
    <text evidence="6">Belongs to the B9D family.</text>
</comment>
<evidence type="ECO:0000256" key="4">
    <source>
        <dbReference type="ARBA" id="ARBA00023212"/>
    </source>
</evidence>
<evidence type="ECO:0000256" key="2">
    <source>
        <dbReference type="ARBA" id="ARBA00022490"/>
    </source>
</evidence>
<reference evidence="9 10" key="1">
    <citation type="journal article" date="2019" name="Genome Biol. Evol.">
        <title>Nanopore Sequencing Significantly Improves Genome Assembly of the Protozoan Parasite Trypanosoma cruzi.</title>
        <authorList>
            <person name="Diaz-Viraque F."/>
            <person name="Pita S."/>
            <person name="Greif G."/>
            <person name="de Souza R.C.M."/>
            <person name="Iraola G."/>
            <person name="Robello C."/>
        </authorList>
    </citation>
    <scope>NUCLEOTIDE SEQUENCE [LARGE SCALE GENOMIC DNA]</scope>
    <source>
        <strain evidence="9 10">Berenice</strain>
    </source>
</reference>
<evidence type="ECO:0000256" key="7">
    <source>
        <dbReference type="ARBA" id="ARBA00039274"/>
    </source>
</evidence>
<dbReference type="VEuPathDB" id="TriTrypDB:ECC02_001039"/>
<evidence type="ECO:0000256" key="1">
    <source>
        <dbReference type="ARBA" id="ARBA00004120"/>
    </source>
</evidence>
<protein>
    <recommendedName>
        <fullName evidence="7">B9 domain-containing protein 1</fullName>
    </recommendedName>
</protein>
<keyword evidence="2" id="KW-0963">Cytoplasm</keyword>
<dbReference type="PANTHER" id="PTHR12968">
    <property type="entry name" value="B9 DOMAIN-CONTAINING"/>
    <property type="match status" value="1"/>
</dbReference>
<dbReference type="VEuPathDB" id="TriTrypDB:BCY84_18644"/>
<evidence type="ECO:0000256" key="3">
    <source>
        <dbReference type="ARBA" id="ARBA00022794"/>
    </source>
</evidence>
<evidence type="ECO:0000256" key="5">
    <source>
        <dbReference type="ARBA" id="ARBA00023273"/>
    </source>
</evidence>
<comment type="subcellular location">
    <subcellularLocation>
        <location evidence="1">Cytoplasm</location>
        <location evidence="1">Cytoskeleton</location>
        <location evidence="1">Cilium basal body</location>
    </subcellularLocation>
</comment>
<keyword evidence="5" id="KW-0966">Cell projection</keyword>
<dbReference type="Pfam" id="PF07162">
    <property type="entry name" value="B9-C2"/>
    <property type="match status" value="1"/>
</dbReference>
<keyword evidence="4" id="KW-0206">Cytoskeleton</keyword>
<dbReference type="GO" id="GO:0060271">
    <property type="term" value="P:cilium assembly"/>
    <property type="evidence" value="ECO:0007669"/>
    <property type="project" value="TreeGrafter"/>
</dbReference>
<dbReference type="InterPro" id="IPR010796">
    <property type="entry name" value="C2_B9-type_dom"/>
</dbReference>
<gene>
    <name evidence="9" type="ORF">ECC02_001039</name>
</gene>
<feature type="region of interest" description="Disordered" evidence="8">
    <location>
        <begin position="28"/>
        <end position="69"/>
    </location>
</feature>
<evidence type="ECO:0000256" key="8">
    <source>
        <dbReference type="SAM" id="MobiDB-lite"/>
    </source>
</evidence>
<accession>A0A7J6YGX2</accession>
<dbReference type="PANTHER" id="PTHR12968:SF1">
    <property type="entry name" value="B9 DOMAIN-CONTAINING PROTEIN 1"/>
    <property type="match status" value="1"/>
</dbReference>
<evidence type="ECO:0000313" key="10">
    <source>
        <dbReference type="Proteomes" id="UP000583944"/>
    </source>
</evidence>
<proteinExistence type="inferred from homology"/>
<evidence type="ECO:0000256" key="6">
    <source>
        <dbReference type="ARBA" id="ARBA00038411"/>
    </source>
</evidence>
<keyword evidence="3" id="KW-0970">Cilium biogenesis/degradation</keyword>
<evidence type="ECO:0000313" key="9">
    <source>
        <dbReference type="EMBL" id="KAF5225723.1"/>
    </source>
</evidence>
<dbReference type="Proteomes" id="UP000583944">
    <property type="component" value="Unassembled WGS sequence"/>
</dbReference>
<organism evidence="9 10">
    <name type="scientific">Trypanosoma cruzi</name>
    <dbReference type="NCBI Taxonomy" id="5693"/>
    <lineage>
        <taxon>Eukaryota</taxon>
        <taxon>Discoba</taxon>
        <taxon>Euglenozoa</taxon>
        <taxon>Kinetoplastea</taxon>
        <taxon>Metakinetoplastina</taxon>
        <taxon>Trypanosomatida</taxon>
        <taxon>Trypanosomatidae</taxon>
        <taxon>Trypanosoma</taxon>
        <taxon>Schizotrypanum</taxon>
    </lineage>
</organism>
<dbReference type="AlphaFoldDB" id="A0A7J6YGX2"/>
<dbReference type="EMBL" id="JABDHM010000005">
    <property type="protein sequence ID" value="KAF5225723.1"/>
    <property type="molecule type" value="Genomic_DNA"/>
</dbReference>
<comment type="caution">
    <text evidence="9">The sequence shown here is derived from an EMBL/GenBank/DDBJ whole genome shotgun (WGS) entry which is preliminary data.</text>
</comment>
<dbReference type="GO" id="GO:0036038">
    <property type="term" value="C:MKS complex"/>
    <property type="evidence" value="ECO:0007669"/>
    <property type="project" value="TreeGrafter"/>
</dbReference>